<dbReference type="RefSeq" id="WP_108915316.1">
    <property type="nucleotide sequence ID" value="NZ_BGJY01000001.1"/>
</dbReference>
<sequence>MRGRSVHLDIACSTVTVAAILSIAFGAASHAETAANSTPPRAGSCWDGAISQRDMTDCAMNDFRAADEKLNKSV</sequence>
<gene>
    <name evidence="2" type="ORF">C5689_00495</name>
</gene>
<protein>
    <submittedName>
        <fullName evidence="2">Uncharacterized protein</fullName>
    </submittedName>
</protein>
<keyword evidence="1" id="KW-0732">Signal</keyword>
<dbReference type="AlphaFoldDB" id="A0A2U1SVI6"/>
<dbReference type="EMBL" id="PUIV01000001">
    <property type="protein sequence ID" value="PWB95634.1"/>
    <property type="molecule type" value="Genomic_DNA"/>
</dbReference>
<evidence type="ECO:0000256" key="1">
    <source>
        <dbReference type="SAM" id="SignalP"/>
    </source>
</evidence>
<accession>A0A2U1SVI6</accession>
<reference evidence="2 3" key="1">
    <citation type="journal article" date="2018" name="Appl. Microbiol. Biotechnol.">
        <title>Co-cultivation of the strictly anaerobic methanogen Methanosarcina barkeri with aerobic methanotrophs in an oxygen-limited membrane bioreactor.</title>
        <authorList>
            <person name="In 't Zandt M.H."/>
            <person name="van den Bosch T.J.M."/>
            <person name="Rijkers R."/>
            <person name="van Kessel M.A.H.J."/>
            <person name="Jetten M.S.M."/>
            <person name="Welte C.U."/>
        </authorList>
    </citation>
    <scope>NUCLEOTIDE SEQUENCE [LARGE SCALE GENOMIC DNA]</scope>
    <source>
        <strain evidence="2 3">DSM 17706</strain>
    </source>
</reference>
<organism evidence="2 3">
    <name type="scientific">Methylosinus sporium</name>
    <dbReference type="NCBI Taxonomy" id="428"/>
    <lineage>
        <taxon>Bacteria</taxon>
        <taxon>Pseudomonadati</taxon>
        <taxon>Pseudomonadota</taxon>
        <taxon>Alphaproteobacteria</taxon>
        <taxon>Hyphomicrobiales</taxon>
        <taxon>Methylocystaceae</taxon>
        <taxon>Methylosinus</taxon>
    </lineage>
</organism>
<comment type="caution">
    <text evidence="2">The sequence shown here is derived from an EMBL/GenBank/DDBJ whole genome shotgun (WGS) entry which is preliminary data.</text>
</comment>
<name>A0A2U1SVI6_METSR</name>
<feature type="chain" id="PRO_5015657614" evidence="1">
    <location>
        <begin position="19"/>
        <end position="74"/>
    </location>
</feature>
<evidence type="ECO:0000313" key="3">
    <source>
        <dbReference type="Proteomes" id="UP000245137"/>
    </source>
</evidence>
<feature type="signal peptide" evidence="1">
    <location>
        <begin position="1"/>
        <end position="18"/>
    </location>
</feature>
<dbReference type="Proteomes" id="UP000245137">
    <property type="component" value="Unassembled WGS sequence"/>
</dbReference>
<evidence type="ECO:0000313" key="2">
    <source>
        <dbReference type="EMBL" id="PWB95634.1"/>
    </source>
</evidence>
<proteinExistence type="predicted"/>
<keyword evidence="3" id="KW-1185">Reference proteome</keyword>